<proteinExistence type="predicted"/>
<dbReference type="InParanoid" id="A0A1E7F738"/>
<accession>A0A1E7F738</accession>
<dbReference type="AlphaFoldDB" id="A0A1E7F738"/>
<dbReference type="EMBL" id="KV784361">
    <property type="protein sequence ID" value="OEU13673.1"/>
    <property type="molecule type" value="Genomic_DNA"/>
</dbReference>
<name>A0A1E7F738_9STRA</name>
<keyword evidence="3" id="KW-1185">Reference proteome</keyword>
<evidence type="ECO:0000313" key="2">
    <source>
        <dbReference type="EMBL" id="OEU13673.1"/>
    </source>
</evidence>
<sequence>MGNVESINSPEHGKDDTKVSSSFFLTAAAYAKESEEAKANIVEVDHRRREVPHSSISIRPGKDVNQLQTVEAILPQQLMLQKMKENQQKQQHHQTIVEERQDEPDEDGRSKTIPNAPTGQPRDKPLVIPQGSYKLIPPESSINYGNDGRSKTISNDPTVQLREMISTTVLLERNRIASHLINRFQCSKLDTVVAPTRTIVVPVQQHRSQEQEQEQEQINSATLLKQKHIEAKHILQNIISLDRDVTEATAAVYHYLETKKTGDELSASGRAREVIRHIQNELRKGNSKPAYQFLETAKAVLPILEEEAGMDLEAGIFSHDDDNDDDDSEQSHIPPLQQIPSISDQTAAIFHLLDLGKGDTHQDHIGSNETIGTNTSNIFRILEDSDDVSNFIDVADLQMDDMDMEFVEHFDLAYSEFLFYHPKLVAKNPDLLNKLRIYKLQKLLEYNGIVEQNLTEKFDLMNEEKMHTEESMHHQLKDAARKKAARQTFLQSEVNDVRWSTKKNQAQLRWKLLKYSEDRAKRQFKLRELFKTIPQVNTRQELLQLIPEGPNGNRLKNAIKASFIAEGSSQSYDRLSSRKEEQLRDIQVENSVINTEIAMLNQKLTRLRIEANKLNWVQSILLKLDEGTMFKLKEAFEKKEGVVL</sequence>
<gene>
    <name evidence="2" type="ORF">FRACYDRAFT_242016</name>
</gene>
<dbReference type="KEGG" id="fcy:FRACYDRAFT_242016"/>
<reference evidence="2 3" key="1">
    <citation type="submission" date="2016-09" db="EMBL/GenBank/DDBJ databases">
        <title>Extensive genetic diversity and differential bi-allelic expression allows diatom success in the polar Southern Ocean.</title>
        <authorList>
            <consortium name="DOE Joint Genome Institute"/>
            <person name="Mock T."/>
            <person name="Otillar R.P."/>
            <person name="Strauss J."/>
            <person name="Dupont C."/>
            <person name="Frickenhaus S."/>
            <person name="Maumus F."/>
            <person name="Mcmullan M."/>
            <person name="Sanges R."/>
            <person name="Schmutz J."/>
            <person name="Toseland A."/>
            <person name="Valas R."/>
            <person name="Veluchamy A."/>
            <person name="Ward B.J."/>
            <person name="Allen A."/>
            <person name="Barry K."/>
            <person name="Falciatore A."/>
            <person name="Ferrante M."/>
            <person name="Fortunato A.E."/>
            <person name="Gloeckner G."/>
            <person name="Gruber A."/>
            <person name="Hipkin R."/>
            <person name="Janech M."/>
            <person name="Kroth P."/>
            <person name="Leese F."/>
            <person name="Lindquist E."/>
            <person name="Lyon B.R."/>
            <person name="Martin J."/>
            <person name="Mayer C."/>
            <person name="Parker M."/>
            <person name="Quesneville H."/>
            <person name="Raymond J."/>
            <person name="Uhlig C."/>
            <person name="Valentin K.U."/>
            <person name="Worden A.Z."/>
            <person name="Armbrust E.V."/>
            <person name="Bowler C."/>
            <person name="Green B."/>
            <person name="Moulton V."/>
            <person name="Van Oosterhout C."/>
            <person name="Grigoriev I."/>
        </authorList>
    </citation>
    <scope>NUCLEOTIDE SEQUENCE [LARGE SCALE GENOMIC DNA]</scope>
    <source>
        <strain evidence="2 3">CCMP1102</strain>
    </source>
</reference>
<dbReference type="Proteomes" id="UP000095751">
    <property type="component" value="Unassembled WGS sequence"/>
</dbReference>
<organism evidence="2 3">
    <name type="scientific">Fragilariopsis cylindrus CCMP1102</name>
    <dbReference type="NCBI Taxonomy" id="635003"/>
    <lineage>
        <taxon>Eukaryota</taxon>
        <taxon>Sar</taxon>
        <taxon>Stramenopiles</taxon>
        <taxon>Ochrophyta</taxon>
        <taxon>Bacillariophyta</taxon>
        <taxon>Bacillariophyceae</taxon>
        <taxon>Bacillariophycidae</taxon>
        <taxon>Bacillariales</taxon>
        <taxon>Bacillariaceae</taxon>
        <taxon>Fragilariopsis</taxon>
    </lineage>
</organism>
<evidence type="ECO:0000256" key="1">
    <source>
        <dbReference type="SAM" id="MobiDB-lite"/>
    </source>
</evidence>
<dbReference type="OrthoDB" id="46080at2759"/>
<feature type="region of interest" description="Disordered" evidence="1">
    <location>
        <begin position="1"/>
        <end position="20"/>
    </location>
</feature>
<protein>
    <recommendedName>
        <fullName evidence="4">DUF4201 domain-containing protein</fullName>
    </recommendedName>
</protein>
<evidence type="ECO:0008006" key="4">
    <source>
        <dbReference type="Google" id="ProtNLM"/>
    </source>
</evidence>
<feature type="region of interest" description="Disordered" evidence="1">
    <location>
        <begin position="83"/>
        <end position="154"/>
    </location>
</feature>
<evidence type="ECO:0000313" key="3">
    <source>
        <dbReference type="Proteomes" id="UP000095751"/>
    </source>
</evidence>